<comment type="caution">
    <text evidence="2">The sequence shown here is derived from an EMBL/GenBank/DDBJ whole genome shotgun (WGS) entry which is preliminary data.</text>
</comment>
<dbReference type="AlphaFoldDB" id="A0A512D3T0"/>
<dbReference type="OrthoDB" id="3208682at2"/>
<keyword evidence="2" id="KW-0378">Hydrolase</keyword>
<proteinExistence type="predicted"/>
<dbReference type="SUPFAM" id="SSF53474">
    <property type="entry name" value="alpha/beta-Hydrolases"/>
    <property type="match status" value="1"/>
</dbReference>
<feature type="domain" description="Dienelactone hydrolase" evidence="1">
    <location>
        <begin position="26"/>
        <end position="148"/>
    </location>
</feature>
<dbReference type="RefSeq" id="WP_147067540.1">
    <property type="nucleotide sequence ID" value="NZ_BAAARO010000011.1"/>
</dbReference>
<name>A0A512D3T0_9MICO</name>
<gene>
    <name evidence="2" type="ORF">TAE01_29360</name>
</gene>
<dbReference type="GO" id="GO:0016787">
    <property type="term" value="F:hydrolase activity"/>
    <property type="evidence" value="ECO:0007669"/>
    <property type="project" value="UniProtKB-KW"/>
</dbReference>
<keyword evidence="3" id="KW-1185">Reference proteome</keyword>
<dbReference type="EMBL" id="BJYX01000016">
    <property type="protein sequence ID" value="GEO31126.1"/>
    <property type="molecule type" value="Genomic_DNA"/>
</dbReference>
<dbReference type="Pfam" id="PF01738">
    <property type="entry name" value="DLH"/>
    <property type="match status" value="1"/>
</dbReference>
<protein>
    <submittedName>
        <fullName evidence="2">Dienelactone hydrolase</fullName>
    </submittedName>
</protein>
<organism evidence="2 3">
    <name type="scientific">Terrabacter aerolatus</name>
    <dbReference type="NCBI Taxonomy" id="422442"/>
    <lineage>
        <taxon>Bacteria</taxon>
        <taxon>Bacillati</taxon>
        <taxon>Actinomycetota</taxon>
        <taxon>Actinomycetes</taxon>
        <taxon>Micrococcales</taxon>
        <taxon>Intrasporangiaceae</taxon>
        <taxon>Terrabacter</taxon>
    </lineage>
</organism>
<accession>A0A512D3T0</accession>
<evidence type="ECO:0000259" key="1">
    <source>
        <dbReference type="Pfam" id="PF01738"/>
    </source>
</evidence>
<sequence>MSLLAEWEAGRHEADGRAYPVYRRGSGPGVIVIHESPGLTPEVIDFGDELVRAGFAVVLPHLFGSAHAPPRTWEAARVVPRLCVTREFTMFAAGRTAPLAAWLRSLARTVHATVGGPGVGVVGMCVTGGFALAMMVDPAVVAPVVAQPATPLPVGARRAADVNLSPEDLRAVADRVAQGCPVLGVRYRHDWVTGTRFDTLERVLGDGFIRVELAGAGHATLTDHRHPDAVEAVVAFLRARLLPAA</sequence>
<dbReference type="Gene3D" id="3.40.50.1820">
    <property type="entry name" value="alpha/beta hydrolase"/>
    <property type="match status" value="1"/>
</dbReference>
<dbReference type="Proteomes" id="UP000321534">
    <property type="component" value="Unassembled WGS sequence"/>
</dbReference>
<reference evidence="2 3" key="1">
    <citation type="submission" date="2019-07" db="EMBL/GenBank/DDBJ databases">
        <title>Whole genome shotgun sequence of Terrabacter aerolatus NBRC 106305.</title>
        <authorList>
            <person name="Hosoyama A."/>
            <person name="Uohara A."/>
            <person name="Ohji S."/>
            <person name="Ichikawa N."/>
        </authorList>
    </citation>
    <scope>NUCLEOTIDE SEQUENCE [LARGE SCALE GENOMIC DNA]</scope>
    <source>
        <strain evidence="2 3">NBRC 106305</strain>
    </source>
</reference>
<evidence type="ECO:0000313" key="3">
    <source>
        <dbReference type="Proteomes" id="UP000321534"/>
    </source>
</evidence>
<dbReference type="InterPro" id="IPR002925">
    <property type="entry name" value="Dienelactn_hydro"/>
</dbReference>
<evidence type="ECO:0000313" key="2">
    <source>
        <dbReference type="EMBL" id="GEO31126.1"/>
    </source>
</evidence>
<dbReference type="InterPro" id="IPR029058">
    <property type="entry name" value="AB_hydrolase_fold"/>
</dbReference>